<dbReference type="AlphaFoldDB" id="A0AAP9Y8S0"/>
<sequence>MSVTADLIDFARDSGAISSVYNGNGIALTWDAGRSWQHVWDTKNSPRPQAFYGESEYLESRVPTMISDYGEIMLKWAIMRIGEKARWRRRWPRIDVPADTASVDPQWGFEQLTPITGRLALDSGYIPMELRTIFPAHPELNQLSHVMQMDFDALLAAYRDPSGGELLRQWVN</sequence>
<organism evidence="1 2">
    <name type="scientific">Schaalia meyeri</name>
    <dbReference type="NCBI Taxonomy" id="52773"/>
    <lineage>
        <taxon>Bacteria</taxon>
        <taxon>Bacillati</taxon>
        <taxon>Actinomycetota</taxon>
        <taxon>Actinomycetes</taxon>
        <taxon>Actinomycetales</taxon>
        <taxon>Actinomycetaceae</taxon>
        <taxon>Schaalia</taxon>
    </lineage>
</organism>
<dbReference type="EMBL" id="CP066065">
    <property type="protein sequence ID" value="QQC44030.1"/>
    <property type="molecule type" value="Genomic_DNA"/>
</dbReference>
<reference evidence="1 2" key="1">
    <citation type="submission" date="2020-12" db="EMBL/GenBank/DDBJ databases">
        <title>FDA dAtabase for Regulatory Grade micrObial Sequences (FDA-ARGOS): Supporting development and validation of Infectious Disease Dx tests.</title>
        <authorList>
            <person name="Sproer C."/>
            <person name="Gronow S."/>
            <person name="Severitt S."/>
            <person name="Schroder I."/>
            <person name="Tallon L."/>
            <person name="Sadzewicz L."/>
            <person name="Zhao X."/>
            <person name="Boylan J."/>
            <person name="Ott S."/>
            <person name="Bowen H."/>
            <person name="Vavikolanu K."/>
            <person name="Mehta A."/>
            <person name="Aluvathingal J."/>
            <person name="Nadendla S."/>
            <person name="Lowell S."/>
            <person name="Myers T."/>
            <person name="Yan Y."/>
            <person name="Sichtig H."/>
        </authorList>
    </citation>
    <scope>NUCLEOTIDE SEQUENCE [LARGE SCALE GENOMIC DNA]</scope>
    <source>
        <strain evidence="1 2">FDAARGOS_985</strain>
    </source>
</reference>
<keyword evidence="2" id="KW-1185">Reference proteome</keyword>
<name>A0AAP9Y8S0_9ACTO</name>
<evidence type="ECO:0000313" key="1">
    <source>
        <dbReference type="EMBL" id="QQC44030.1"/>
    </source>
</evidence>
<dbReference type="RefSeq" id="WP_074632797.1">
    <property type="nucleotide sequence ID" value="NZ_CP066065.1"/>
</dbReference>
<protein>
    <submittedName>
        <fullName evidence="1">Uncharacterized protein</fullName>
    </submittedName>
</protein>
<gene>
    <name evidence="1" type="ORF">I6H42_00905</name>
</gene>
<dbReference type="Proteomes" id="UP000595220">
    <property type="component" value="Chromosome"/>
</dbReference>
<proteinExistence type="predicted"/>
<accession>A0AAP9Y8S0</accession>
<evidence type="ECO:0000313" key="2">
    <source>
        <dbReference type="Proteomes" id="UP000595220"/>
    </source>
</evidence>